<keyword evidence="1" id="KW-0812">Transmembrane</keyword>
<sequence>MTAWWCGVAERERERESASDREKDVTSTLLTRLPAAVMLLVALLAVQFLERETSDDWRGRAGVLLVAVQKVGSCFLKKIYNFFQILSHQILRDWIILSNTK</sequence>
<gene>
    <name evidence="2" type="ORF">BDA96_03G211500</name>
</gene>
<proteinExistence type="predicted"/>
<keyword evidence="1" id="KW-1133">Transmembrane helix</keyword>
<dbReference type="Proteomes" id="UP000807115">
    <property type="component" value="Chromosome 3"/>
</dbReference>
<dbReference type="AlphaFoldDB" id="A0A921RE64"/>
<feature type="transmembrane region" description="Helical" evidence="1">
    <location>
        <begin position="29"/>
        <end position="49"/>
    </location>
</feature>
<evidence type="ECO:0000313" key="3">
    <source>
        <dbReference type="Proteomes" id="UP000807115"/>
    </source>
</evidence>
<organism evidence="2 3">
    <name type="scientific">Sorghum bicolor</name>
    <name type="common">Sorghum</name>
    <name type="synonym">Sorghum vulgare</name>
    <dbReference type="NCBI Taxonomy" id="4558"/>
    <lineage>
        <taxon>Eukaryota</taxon>
        <taxon>Viridiplantae</taxon>
        <taxon>Streptophyta</taxon>
        <taxon>Embryophyta</taxon>
        <taxon>Tracheophyta</taxon>
        <taxon>Spermatophyta</taxon>
        <taxon>Magnoliopsida</taxon>
        <taxon>Liliopsida</taxon>
        <taxon>Poales</taxon>
        <taxon>Poaceae</taxon>
        <taxon>PACMAD clade</taxon>
        <taxon>Panicoideae</taxon>
        <taxon>Andropogonodae</taxon>
        <taxon>Andropogoneae</taxon>
        <taxon>Sorghinae</taxon>
        <taxon>Sorghum</taxon>
    </lineage>
</organism>
<keyword evidence="1" id="KW-0472">Membrane</keyword>
<comment type="caution">
    <text evidence="2">The sequence shown here is derived from an EMBL/GenBank/DDBJ whole genome shotgun (WGS) entry which is preliminary data.</text>
</comment>
<evidence type="ECO:0000256" key="1">
    <source>
        <dbReference type="SAM" id="Phobius"/>
    </source>
</evidence>
<dbReference type="EMBL" id="CM027682">
    <property type="protein sequence ID" value="KAG0538160.1"/>
    <property type="molecule type" value="Genomic_DNA"/>
</dbReference>
<accession>A0A921RE64</accession>
<reference evidence="2" key="1">
    <citation type="journal article" date="2019" name="BMC Genomics">
        <title>A new reference genome for Sorghum bicolor reveals high levels of sequence similarity between sweet and grain genotypes: implications for the genetics of sugar metabolism.</title>
        <authorList>
            <person name="Cooper E.A."/>
            <person name="Brenton Z.W."/>
            <person name="Flinn B.S."/>
            <person name="Jenkins J."/>
            <person name="Shu S."/>
            <person name="Flowers D."/>
            <person name="Luo F."/>
            <person name="Wang Y."/>
            <person name="Xia P."/>
            <person name="Barry K."/>
            <person name="Daum C."/>
            <person name="Lipzen A."/>
            <person name="Yoshinaga Y."/>
            <person name="Schmutz J."/>
            <person name="Saski C."/>
            <person name="Vermerris W."/>
            <person name="Kresovich S."/>
        </authorList>
    </citation>
    <scope>NUCLEOTIDE SEQUENCE</scope>
</reference>
<reference evidence="2" key="2">
    <citation type="submission" date="2020-10" db="EMBL/GenBank/DDBJ databases">
        <authorList>
            <person name="Cooper E.A."/>
            <person name="Brenton Z.W."/>
            <person name="Flinn B.S."/>
            <person name="Jenkins J."/>
            <person name="Shu S."/>
            <person name="Flowers D."/>
            <person name="Luo F."/>
            <person name="Wang Y."/>
            <person name="Xia P."/>
            <person name="Barry K."/>
            <person name="Daum C."/>
            <person name="Lipzen A."/>
            <person name="Yoshinaga Y."/>
            <person name="Schmutz J."/>
            <person name="Saski C."/>
            <person name="Vermerris W."/>
            <person name="Kresovich S."/>
        </authorList>
    </citation>
    <scope>NUCLEOTIDE SEQUENCE</scope>
</reference>
<name>A0A921RE64_SORBI</name>
<evidence type="ECO:0000313" key="2">
    <source>
        <dbReference type="EMBL" id="KAG0538160.1"/>
    </source>
</evidence>
<protein>
    <submittedName>
        <fullName evidence="2">Uncharacterized protein</fullName>
    </submittedName>
</protein>